<dbReference type="Proteomes" id="UP000231451">
    <property type="component" value="Unassembled WGS sequence"/>
</dbReference>
<dbReference type="OrthoDB" id="9781469at2"/>
<feature type="transmembrane region" description="Helical" evidence="7">
    <location>
        <begin position="489"/>
        <end position="507"/>
    </location>
</feature>
<dbReference type="PANTHER" id="PTHR42718:SF46">
    <property type="entry name" value="BLR6921 PROTEIN"/>
    <property type="match status" value="1"/>
</dbReference>
<evidence type="ECO:0000256" key="4">
    <source>
        <dbReference type="ARBA" id="ARBA00022692"/>
    </source>
</evidence>
<evidence type="ECO:0000256" key="6">
    <source>
        <dbReference type="ARBA" id="ARBA00023136"/>
    </source>
</evidence>
<evidence type="ECO:0000256" key="5">
    <source>
        <dbReference type="ARBA" id="ARBA00022989"/>
    </source>
</evidence>
<gene>
    <name evidence="9" type="ORF">CSQ87_06940</name>
</gene>
<feature type="transmembrane region" description="Helical" evidence="7">
    <location>
        <begin position="149"/>
        <end position="171"/>
    </location>
</feature>
<evidence type="ECO:0000256" key="7">
    <source>
        <dbReference type="SAM" id="Phobius"/>
    </source>
</evidence>
<keyword evidence="2" id="KW-0813">Transport</keyword>
<feature type="transmembrane region" description="Helical" evidence="7">
    <location>
        <begin position="209"/>
        <end position="227"/>
    </location>
</feature>
<feature type="domain" description="Major facilitator superfamily (MFS) profile" evidence="8">
    <location>
        <begin position="81"/>
        <end position="583"/>
    </location>
</feature>
<feature type="transmembrane region" description="Helical" evidence="7">
    <location>
        <begin position="233"/>
        <end position="251"/>
    </location>
</feature>
<dbReference type="InterPro" id="IPR011701">
    <property type="entry name" value="MFS"/>
</dbReference>
<dbReference type="CDD" id="cd17321">
    <property type="entry name" value="MFS_MMR_MDR_like"/>
    <property type="match status" value="1"/>
</dbReference>
<dbReference type="SUPFAM" id="SSF103473">
    <property type="entry name" value="MFS general substrate transporter"/>
    <property type="match status" value="1"/>
</dbReference>
<evidence type="ECO:0000259" key="8">
    <source>
        <dbReference type="PROSITE" id="PS50850"/>
    </source>
</evidence>
<feature type="transmembrane region" description="Helical" evidence="7">
    <location>
        <begin position="379"/>
        <end position="401"/>
    </location>
</feature>
<evidence type="ECO:0000313" key="10">
    <source>
        <dbReference type="Proteomes" id="UP000231451"/>
    </source>
</evidence>
<evidence type="ECO:0000256" key="1">
    <source>
        <dbReference type="ARBA" id="ARBA00004651"/>
    </source>
</evidence>
<name>A0A2M9HDS6_9BIFI</name>
<feature type="transmembrane region" description="Helical" evidence="7">
    <location>
        <begin position="307"/>
        <end position="328"/>
    </location>
</feature>
<feature type="transmembrane region" description="Helical" evidence="7">
    <location>
        <begin position="177"/>
        <end position="197"/>
    </location>
</feature>
<feature type="transmembrane region" description="Helical" evidence="7">
    <location>
        <begin position="556"/>
        <end position="578"/>
    </location>
</feature>
<dbReference type="PANTHER" id="PTHR42718">
    <property type="entry name" value="MAJOR FACILITATOR SUPERFAMILY MULTIDRUG TRANSPORTER MFSC"/>
    <property type="match status" value="1"/>
</dbReference>
<reference evidence="9 10" key="1">
    <citation type="submission" date="2017-10" db="EMBL/GenBank/DDBJ databases">
        <title>Draft genome sequences of strains TRE 1, TRE 9, TRE H and TRI 7, isolated from tamarins, belonging to four potential novel Bifidobacterium species.</title>
        <authorList>
            <person name="Mattarelli P."/>
            <person name="Modesto M."/>
            <person name="Puglisi E."/>
            <person name="Morelli L."/>
            <person name="Spezio C."/>
            <person name="Bonetti A."/>
            <person name="Sandri C."/>
        </authorList>
    </citation>
    <scope>NUCLEOTIDE SEQUENCE [LARGE SCALE GENOMIC DNA]</scope>
    <source>
        <strain evidence="10">TRI7</strain>
    </source>
</reference>
<feature type="transmembrane region" description="Helical" evidence="7">
    <location>
        <begin position="413"/>
        <end position="433"/>
    </location>
</feature>
<evidence type="ECO:0000313" key="9">
    <source>
        <dbReference type="EMBL" id="PJM74964.1"/>
    </source>
</evidence>
<dbReference type="EMBL" id="PEBK01000006">
    <property type="protein sequence ID" value="PJM74964.1"/>
    <property type="molecule type" value="Genomic_DNA"/>
</dbReference>
<keyword evidence="6 7" id="KW-0472">Membrane</keyword>
<dbReference type="Gene3D" id="1.20.1250.20">
    <property type="entry name" value="MFS general substrate transporter like domains"/>
    <property type="match status" value="1"/>
</dbReference>
<feature type="transmembrane region" description="Helical" evidence="7">
    <location>
        <begin position="281"/>
        <end position="301"/>
    </location>
</feature>
<sequence>MASSRTLPRRRFRFGALCSSMGHLHTRHVLCSDDLMMPLFTRYHGVSYPRLSIIICGYKKLIGILGGWLMHDAKERTLNRSLICLCAAELVMMINTTAFNVALPNIAESLGASMAEQQWIVSSYNLVFAAVVLLAGFMGDRLGHLKTMLVGLGLFVAASVIGLMSGNVPVLLVSRSIMGAGAGVVIPMGQALLGILFRGPGLSRAMTAWAIAGTLGVPFGPLVGGVLTATLGWRGIFGFDGVVFLAVIMVIRMNVPPTNGSGESDGSDGSDGSGKSRPLHIPWTSVAMMFAGFTLFSAGLVNAQHGVLAANAWIPMTIGGMLITGFVLHDRTSRNPLMELGLMRDPSFAACAPALMMLNFSMYGIIFIMPAYLETVLRHGALVGGMLLMPLVVASIAGARANDRIVSRIGSRGTSMLALGCLAAGMLTIGAAMCWPGEAAEQSTMLIGQIVAGLGLGAGQPTMLTWAMGRVPIERSGAGSSLLTVFRQFGSIIGVGIFGSVQSGLYATGFRDLARSAGLNPQTAGSVTLDFRRAADLAGAAGDLMRQTASRAYESAMTGSFAVAAAVIVVTLGIVALISRRTSR</sequence>
<keyword evidence="4 7" id="KW-0812">Transmembrane</keyword>
<evidence type="ECO:0000256" key="3">
    <source>
        <dbReference type="ARBA" id="ARBA00022475"/>
    </source>
</evidence>
<keyword evidence="10" id="KW-1185">Reference proteome</keyword>
<keyword evidence="5 7" id="KW-1133">Transmembrane helix</keyword>
<organism evidence="9 10">
    <name type="scientific">Bifidobacterium simiarum</name>
    <dbReference type="NCBI Taxonomy" id="2045441"/>
    <lineage>
        <taxon>Bacteria</taxon>
        <taxon>Bacillati</taxon>
        <taxon>Actinomycetota</taxon>
        <taxon>Actinomycetes</taxon>
        <taxon>Bifidobacteriales</taxon>
        <taxon>Bifidobacteriaceae</taxon>
        <taxon>Bifidobacterium</taxon>
    </lineage>
</organism>
<comment type="caution">
    <text evidence="9">The sequence shown here is derived from an EMBL/GenBank/DDBJ whole genome shotgun (WGS) entry which is preliminary data.</text>
</comment>
<dbReference type="PROSITE" id="PS50850">
    <property type="entry name" value="MFS"/>
    <property type="match status" value="1"/>
</dbReference>
<feature type="transmembrane region" description="Helical" evidence="7">
    <location>
        <begin position="445"/>
        <end position="468"/>
    </location>
</feature>
<dbReference type="AlphaFoldDB" id="A0A2M9HDS6"/>
<dbReference type="Pfam" id="PF07690">
    <property type="entry name" value="MFS_1"/>
    <property type="match status" value="1"/>
</dbReference>
<proteinExistence type="predicted"/>
<dbReference type="InterPro" id="IPR020846">
    <property type="entry name" value="MFS_dom"/>
</dbReference>
<dbReference type="InterPro" id="IPR036259">
    <property type="entry name" value="MFS_trans_sf"/>
</dbReference>
<evidence type="ECO:0000256" key="2">
    <source>
        <dbReference type="ARBA" id="ARBA00022448"/>
    </source>
</evidence>
<feature type="transmembrane region" description="Helical" evidence="7">
    <location>
        <begin position="82"/>
        <end position="107"/>
    </location>
</feature>
<accession>A0A2M9HDS6</accession>
<protein>
    <submittedName>
        <fullName evidence="9">MFS transporter</fullName>
    </submittedName>
</protein>
<dbReference type="GO" id="GO:0005886">
    <property type="term" value="C:plasma membrane"/>
    <property type="evidence" value="ECO:0007669"/>
    <property type="project" value="UniProtKB-SubCell"/>
</dbReference>
<comment type="subcellular location">
    <subcellularLocation>
        <location evidence="1">Cell membrane</location>
        <topology evidence="1">Multi-pass membrane protein</topology>
    </subcellularLocation>
</comment>
<feature type="transmembrane region" description="Helical" evidence="7">
    <location>
        <begin position="119"/>
        <end position="137"/>
    </location>
</feature>
<keyword evidence="3" id="KW-1003">Cell membrane</keyword>
<feature type="transmembrane region" description="Helical" evidence="7">
    <location>
        <begin position="348"/>
        <end position="373"/>
    </location>
</feature>
<dbReference type="GO" id="GO:0022857">
    <property type="term" value="F:transmembrane transporter activity"/>
    <property type="evidence" value="ECO:0007669"/>
    <property type="project" value="InterPro"/>
</dbReference>